<dbReference type="GO" id="GO:0009307">
    <property type="term" value="P:DNA restriction-modification system"/>
    <property type="evidence" value="ECO:0007669"/>
    <property type="project" value="InterPro"/>
</dbReference>
<evidence type="ECO:0000313" key="2">
    <source>
        <dbReference type="Proteomes" id="UP000095237"/>
    </source>
</evidence>
<sequence length="136" mass="15348">MYFLNKGDSPDGSMCNIAGILAQQKLIRTLLSNLSIMGIDYQWFSSKTENWENKHADDFAIEENLKALSWISSKGKSRVVAFNLNIPVVRNNADICLFKSAAYLYKEGNIADDLKNRKAALIPPELMNIGKREILH</sequence>
<dbReference type="GO" id="GO:0003677">
    <property type="term" value="F:DNA binding"/>
    <property type="evidence" value="ECO:0007669"/>
    <property type="project" value="InterPro"/>
</dbReference>
<organism evidence="1 2">
    <name type="scientific">Endomicrobium trichonymphae</name>
    <dbReference type="NCBI Taxonomy" id="1408204"/>
    <lineage>
        <taxon>Bacteria</taxon>
        <taxon>Pseudomonadati</taxon>
        <taxon>Elusimicrobiota</taxon>
        <taxon>Endomicrobiia</taxon>
        <taxon>Endomicrobiales</taxon>
        <taxon>Endomicrobiaceae</taxon>
        <taxon>Candidatus Endomicrobiellum</taxon>
    </lineage>
</organism>
<gene>
    <name evidence="1" type="ORF">ATZ36_07960</name>
</gene>
<dbReference type="Gene3D" id="3.40.91.10">
    <property type="match status" value="1"/>
</dbReference>
<comment type="caution">
    <text evidence="1">The sequence shown here is derived from an EMBL/GenBank/DDBJ whole genome shotgun (WGS) entry which is preliminary data.</text>
</comment>
<keyword evidence="2" id="KW-1185">Reference proteome</keyword>
<dbReference type="EMBL" id="LNVX01000591">
    <property type="protein sequence ID" value="OEG69702.1"/>
    <property type="molecule type" value="Genomic_DNA"/>
</dbReference>
<dbReference type="InterPro" id="IPR015277">
    <property type="entry name" value="Restrct_endonuc_II_AvaI/BsoBI"/>
</dbReference>
<protein>
    <submittedName>
        <fullName evidence="1">Uncharacterized protein</fullName>
    </submittedName>
</protein>
<evidence type="ECO:0000313" key="1">
    <source>
        <dbReference type="EMBL" id="OEG69702.1"/>
    </source>
</evidence>
<dbReference type="InterPro" id="IPR011335">
    <property type="entry name" value="Restrct_endonuc-II-like"/>
</dbReference>
<dbReference type="AlphaFoldDB" id="A0A1E5IGR8"/>
<dbReference type="Proteomes" id="UP000095237">
    <property type="component" value="Unassembled WGS sequence"/>
</dbReference>
<proteinExistence type="predicted"/>
<reference evidence="1 2" key="1">
    <citation type="submission" date="2015-11" db="EMBL/GenBank/DDBJ databases">
        <title>Evidence for parallel genomic evolution in an endosymbiosis of termite gut flagellates.</title>
        <authorList>
            <person name="Zheng H."/>
        </authorList>
    </citation>
    <scope>NUCLEOTIDE SEQUENCE [LARGE SCALE GENOMIC DNA]</scope>
    <source>
        <strain evidence="1 2">CET450</strain>
    </source>
</reference>
<accession>A0A1E5IGR8</accession>
<dbReference type="SUPFAM" id="SSF52980">
    <property type="entry name" value="Restriction endonuclease-like"/>
    <property type="match status" value="1"/>
</dbReference>
<dbReference type="GO" id="GO:0009036">
    <property type="term" value="F:type II site-specific deoxyribonuclease activity"/>
    <property type="evidence" value="ECO:0007669"/>
    <property type="project" value="InterPro"/>
</dbReference>
<name>A0A1E5IGR8_ENDTX</name>
<dbReference type="Pfam" id="PF09194">
    <property type="entry name" value="Endonuc-BsobI"/>
    <property type="match status" value="1"/>
</dbReference>